<evidence type="ECO:0000313" key="1">
    <source>
        <dbReference type="EMBL" id="MBL1076398.1"/>
    </source>
</evidence>
<comment type="caution">
    <text evidence="1">The sequence shown here is derived from an EMBL/GenBank/DDBJ whole genome shotgun (WGS) entry which is preliminary data.</text>
</comment>
<proteinExistence type="predicted"/>
<protein>
    <submittedName>
        <fullName evidence="1">Anti-sigma factor</fullName>
    </submittedName>
</protein>
<gene>
    <name evidence="1" type="ORF">JK358_18535</name>
</gene>
<organism evidence="1 2">
    <name type="scientific">Nocardia acididurans</name>
    <dbReference type="NCBI Taxonomy" id="2802282"/>
    <lineage>
        <taxon>Bacteria</taxon>
        <taxon>Bacillati</taxon>
        <taxon>Actinomycetota</taxon>
        <taxon>Actinomycetes</taxon>
        <taxon>Mycobacteriales</taxon>
        <taxon>Nocardiaceae</taxon>
        <taxon>Nocardia</taxon>
    </lineage>
</organism>
<sequence length="141" mass="15093">MDEGVAQGDSKPTTIGLRVPALPEQLGMLRALAETVALVADFAVDEVNDIRLALDEVAMISISGAVPGSVLECELSYDSAGMTVRVETMASSSAVLEDGALSWHIVRTLTDSVRAVQEPFAIPARGYPTLVEFHWQRAVPR</sequence>
<evidence type="ECO:0000313" key="2">
    <source>
        <dbReference type="Proteomes" id="UP000602198"/>
    </source>
</evidence>
<dbReference type="EMBL" id="JAERRJ010000007">
    <property type="protein sequence ID" value="MBL1076398.1"/>
    <property type="molecule type" value="Genomic_DNA"/>
</dbReference>
<reference evidence="1 2" key="1">
    <citation type="submission" date="2021-01" db="EMBL/GenBank/DDBJ databases">
        <title>WGS of actinomycetes isolated from Thailand.</title>
        <authorList>
            <person name="Thawai C."/>
        </authorList>
    </citation>
    <scope>NUCLEOTIDE SEQUENCE [LARGE SCALE GENOMIC DNA]</scope>
    <source>
        <strain evidence="1 2">LPG 2</strain>
    </source>
</reference>
<accession>A0ABS1M6W8</accession>
<name>A0ABS1M6W8_9NOCA</name>
<dbReference type="RefSeq" id="WP_201948994.1">
    <property type="nucleotide sequence ID" value="NZ_JAERRJ010000007.1"/>
</dbReference>
<dbReference type="Proteomes" id="UP000602198">
    <property type="component" value="Unassembled WGS sequence"/>
</dbReference>
<keyword evidence="2" id="KW-1185">Reference proteome</keyword>